<dbReference type="EMBL" id="JAJEQR010000081">
    <property type="protein sequence ID" value="MCC2232625.1"/>
    <property type="molecule type" value="Genomic_DNA"/>
</dbReference>
<evidence type="ECO:0000313" key="2">
    <source>
        <dbReference type="EMBL" id="MCC2232625.1"/>
    </source>
</evidence>
<organism evidence="2 3">
    <name type="scientific">Hominifimenecus microfluidus</name>
    <dbReference type="NCBI Taxonomy" id="2885348"/>
    <lineage>
        <taxon>Bacteria</taxon>
        <taxon>Bacillati</taxon>
        <taxon>Bacillota</taxon>
        <taxon>Clostridia</taxon>
        <taxon>Lachnospirales</taxon>
        <taxon>Lachnospiraceae</taxon>
        <taxon>Hominifimenecus</taxon>
    </lineage>
</organism>
<keyword evidence="3" id="KW-1185">Reference proteome</keyword>
<evidence type="ECO:0000313" key="3">
    <source>
        <dbReference type="Proteomes" id="UP001198182"/>
    </source>
</evidence>
<evidence type="ECO:0000256" key="1">
    <source>
        <dbReference type="SAM" id="Phobius"/>
    </source>
</evidence>
<keyword evidence="1" id="KW-1133">Transmembrane helix</keyword>
<proteinExistence type="predicted"/>
<protein>
    <submittedName>
        <fullName evidence="2">Uncharacterized protein</fullName>
    </submittedName>
</protein>
<accession>A0AAE3EEC1</accession>
<name>A0AAE3EEC1_9FIRM</name>
<keyword evidence="1" id="KW-0472">Membrane</keyword>
<gene>
    <name evidence="2" type="ORF">LKD81_16785</name>
</gene>
<sequence length="116" mass="13448">MDKSSRKILCAMVDENGFPKLFNVGDETEALAKKLNINYMSFKLNIVYLAKIGFINIIKYEGTDADAAYILTHEGVAWKYFRWREILRYLEDKWIDFFSLLLSTIALLISISGRLL</sequence>
<keyword evidence="1" id="KW-0812">Transmembrane</keyword>
<feature type="transmembrane region" description="Helical" evidence="1">
    <location>
        <begin position="94"/>
        <end position="113"/>
    </location>
</feature>
<dbReference type="RefSeq" id="WP_308455022.1">
    <property type="nucleotide sequence ID" value="NZ_JAJEQR010000081.1"/>
</dbReference>
<dbReference type="AlphaFoldDB" id="A0AAE3EEC1"/>
<comment type="caution">
    <text evidence="2">The sequence shown here is derived from an EMBL/GenBank/DDBJ whole genome shotgun (WGS) entry which is preliminary data.</text>
</comment>
<dbReference type="Proteomes" id="UP001198182">
    <property type="component" value="Unassembled WGS sequence"/>
</dbReference>
<reference evidence="2" key="1">
    <citation type="submission" date="2021-10" db="EMBL/GenBank/DDBJ databases">
        <title>Anaerobic single-cell dispensing facilitates the cultivation of human gut bacteria.</title>
        <authorList>
            <person name="Afrizal A."/>
        </authorList>
    </citation>
    <scope>NUCLEOTIDE SEQUENCE</scope>
    <source>
        <strain evidence="2">CLA-AA-H215</strain>
    </source>
</reference>